<dbReference type="EMBL" id="CM003105">
    <property type="protein sequence ID" value="KUI72067.1"/>
    <property type="molecule type" value="Genomic_DNA"/>
</dbReference>
<protein>
    <submittedName>
        <fullName evidence="1">Uncharacterized protein</fullName>
    </submittedName>
</protein>
<dbReference type="Proteomes" id="UP000078559">
    <property type="component" value="Chromosome 8"/>
</dbReference>
<sequence length="74" mass="8345">MLRNLEDMCSAAEKSLAPKAEHPVGGRLWRSYCRSKGGWEKDVTDHRKVGNAQKKEHGVVLLLPLKRDQSFKVG</sequence>
<keyword evidence="2" id="KW-1185">Reference proteome</keyword>
<name>A0A194W735_CYTMA</name>
<evidence type="ECO:0000313" key="2">
    <source>
        <dbReference type="Proteomes" id="UP000078559"/>
    </source>
</evidence>
<proteinExistence type="predicted"/>
<accession>A0A194W735</accession>
<evidence type="ECO:0000313" key="1">
    <source>
        <dbReference type="EMBL" id="KUI72067.1"/>
    </source>
</evidence>
<organism evidence="1 2">
    <name type="scientific">Cytospora mali</name>
    <name type="common">Apple Valsa canker fungus</name>
    <name type="synonym">Valsa mali</name>
    <dbReference type="NCBI Taxonomy" id="578113"/>
    <lineage>
        <taxon>Eukaryota</taxon>
        <taxon>Fungi</taxon>
        <taxon>Dikarya</taxon>
        <taxon>Ascomycota</taxon>
        <taxon>Pezizomycotina</taxon>
        <taxon>Sordariomycetes</taxon>
        <taxon>Sordariomycetidae</taxon>
        <taxon>Diaporthales</taxon>
        <taxon>Cytosporaceae</taxon>
        <taxon>Cytospora</taxon>
    </lineage>
</organism>
<gene>
    <name evidence="1" type="ORF">VM1G_11796</name>
</gene>
<reference evidence="1" key="1">
    <citation type="submission" date="2014-12" db="EMBL/GenBank/DDBJ databases">
        <title>Genome Sequence of Valsa Canker Pathogens Uncovers a Specific Adaption of Colonization on Woody Bark.</title>
        <authorList>
            <person name="Yin Z."/>
            <person name="Liu H."/>
            <person name="Gao X."/>
            <person name="Li Z."/>
            <person name="Song N."/>
            <person name="Ke X."/>
            <person name="Dai Q."/>
            <person name="Wu Y."/>
            <person name="Sun Y."/>
            <person name="Xu J.-R."/>
            <person name="Kang Z.K."/>
            <person name="Wang L."/>
            <person name="Huang L."/>
        </authorList>
    </citation>
    <scope>NUCLEOTIDE SEQUENCE [LARGE SCALE GENOMIC DNA]</scope>
    <source>
        <strain evidence="1">03-8</strain>
    </source>
</reference>
<dbReference type="AlphaFoldDB" id="A0A194W735"/>